<sequence>MPLDRGLTNTQNSGVKGKKNQLTFLFTMNTDGLKKLPPLIIGKYQKPCLFKNRTGAQLGFNYHNNAKAWMTSAIYQEWLLDWDRKLKNEGRKILLLQDNFSGHVVPETLTNIHVINFEPNLTAHIQPNDQNIIRCFKAKYCAQFIQQVINFYDTGVTPSCIYNIDQLDAMWLARSAWEEVDTTTT</sequence>
<dbReference type="Pfam" id="PF03184">
    <property type="entry name" value="DDE_1"/>
    <property type="match status" value="1"/>
</dbReference>
<dbReference type="InterPro" id="IPR050863">
    <property type="entry name" value="CenT-Element_Derived"/>
</dbReference>
<organism evidence="2 3">
    <name type="scientific">Paxillus rubicundulus Ve08.2h10</name>
    <dbReference type="NCBI Taxonomy" id="930991"/>
    <lineage>
        <taxon>Eukaryota</taxon>
        <taxon>Fungi</taxon>
        <taxon>Dikarya</taxon>
        <taxon>Basidiomycota</taxon>
        <taxon>Agaricomycotina</taxon>
        <taxon>Agaricomycetes</taxon>
        <taxon>Agaricomycetidae</taxon>
        <taxon>Boletales</taxon>
        <taxon>Paxilineae</taxon>
        <taxon>Paxillaceae</taxon>
        <taxon>Paxillus</taxon>
    </lineage>
</organism>
<dbReference type="Proteomes" id="UP000054538">
    <property type="component" value="Unassembled WGS sequence"/>
</dbReference>
<dbReference type="OrthoDB" id="162969at2759"/>
<dbReference type="STRING" id="930991.A0A0D0CDM1"/>
<evidence type="ECO:0000313" key="2">
    <source>
        <dbReference type="EMBL" id="KIK73673.1"/>
    </source>
</evidence>
<name>A0A0D0CDM1_9AGAM</name>
<dbReference type="AlphaFoldDB" id="A0A0D0CDM1"/>
<dbReference type="InterPro" id="IPR004875">
    <property type="entry name" value="DDE_SF_endonuclease_dom"/>
</dbReference>
<reference evidence="2 3" key="1">
    <citation type="submission" date="2014-04" db="EMBL/GenBank/DDBJ databases">
        <authorList>
            <consortium name="DOE Joint Genome Institute"/>
            <person name="Kuo A."/>
            <person name="Kohler A."/>
            <person name="Jargeat P."/>
            <person name="Nagy L.G."/>
            <person name="Floudas D."/>
            <person name="Copeland A."/>
            <person name="Barry K.W."/>
            <person name="Cichocki N."/>
            <person name="Veneault-Fourrey C."/>
            <person name="LaButti K."/>
            <person name="Lindquist E.A."/>
            <person name="Lipzen A."/>
            <person name="Lundell T."/>
            <person name="Morin E."/>
            <person name="Murat C."/>
            <person name="Sun H."/>
            <person name="Tunlid A."/>
            <person name="Henrissat B."/>
            <person name="Grigoriev I.V."/>
            <person name="Hibbett D.S."/>
            <person name="Martin F."/>
            <person name="Nordberg H.P."/>
            <person name="Cantor M.N."/>
            <person name="Hua S.X."/>
        </authorList>
    </citation>
    <scope>NUCLEOTIDE SEQUENCE [LARGE SCALE GENOMIC DNA]</scope>
    <source>
        <strain evidence="2 3">Ve08.2h10</strain>
    </source>
</reference>
<dbReference type="PANTHER" id="PTHR19303:SF73">
    <property type="entry name" value="PROTEIN PDC2"/>
    <property type="match status" value="1"/>
</dbReference>
<reference evidence="3" key="2">
    <citation type="submission" date="2015-01" db="EMBL/GenBank/DDBJ databases">
        <title>Evolutionary Origins and Diversification of the Mycorrhizal Mutualists.</title>
        <authorList>
            <consortium name="DOE Joint Genome Institute"/>
            <consortium name="Mycorrhizal Genomics Consortium"/>
            <person name="Kohler A."/>
            <person name="Kuo A."/>
            <person name="Nagy L.G."/>
            <person name="Floudas D."/>
            <person name="Copeland A."/>
            <person name="Barry K.W."/>
            <person name="Cichocki N."/>
            <person name="Veneault-Fourrey C."/>
            <person name="LaButti K."/>
            <person name="Lindquist E.A."/>
            <person name="Lipzen A."/>
            <person name="Lundell T."/>
            <person name="Morin E."/>
            <person name="Murat C."/>
            <person name="Riley R."/>
            <person name="Ohm R."/>
            <person name="Sun H."/>
            <person name="Tunlid A."/>
            <person name="Henrissat B."/>
            <person name="Grigoriev I.V."/>
            <person name="Hibbett D.S."/>
            <person name="Martin F."/>
        </authorList>
    </citation>
    <scope>NUCLEOTIDE SEQUENCE [LARGE SCALE GENOMIC DNA]</scope>
    <source>
        <strain evidence="3">Ve08.2h10</strain>
    </source>
</reference>
<dbReference type="HOGENOM" id="CLU_018294_2_3_1"/>
<dbReference type="GO" id="GO:0005634">
    <property type="term" value="C:nucleus"/>
    <property type="evidence" value="ECO:0007669"/>
    <property type="project" value="TreeGrafter"/>
</dbReference>
<dbReference type="PANTHER" id="PTHR19303">
    <property type="entry name" value="TRANSPOSON"/>
    <property type="match status" value="1"/>
</dbReference>
<dbReference type="EMBL" id="KN829521">
    <property type="protein sequence ID" value="KIK73673.1"/>
    <property type="molecule type" value="Genomic_DNA"/>
</dbReference>
<proteinExistence type="predicted"/>
<dbReference type="GO" id="GO:0003677">
    <property type="term" value="F:DNA binding"/>
    <property type="evidence" value="ECO:0007669"/>
    <property type="project" value="TreeGrafter"/>
</dbReference>
<evidence type="ECO:0000259" key="1">
    <source>
        <dbReference type="Pfam" id="PF03184"/>
    </source>
</evidence>
<accession>A0A0D0CDM1</accession>
<evidence type="ECO:0000313" key="3">
    <source>
        <dbReference type="Proteomes" id="UP000054538"/>
    </source>
</evidence>
<protein>
    <recommendedName>
        <fullName evidence="1">DDE-1 domain-containing protein</fullName>
    </recommendedName>
</protein>
<gene>
    <name evidence="2" type="ORF">PAXRUDRAFT_177778</name>
</gene>
<keyword evidence="3" id="KW-1185">Reference proteome</keyword>
<feature type="domain" description="DDE-1" evidence="1">
    <location>
        <begin position="19"/>
        <end position="182"/>
    </location>
</feature>
<dbReference type="InParanoid" id="A0A0D0CDM1"/>